<dbReference type="GO" id="GO:0016020">
    <property type="term" value="C:membrane"/>
    <property type="evidence" value="ECO:0007669"/>
    <property type="project" value="UniProtKB-SubCell"/>
</dbReference>
<dbReference type="GO" id="GO:0005829">
    <property type="term" value="C:cytosol"/>
    <property type="evidence" value="ECO:0007669"/>
    <property type="project" value="TreeGrafter"/>
</dbReference>
<evidence type="ECO:0000256" key="1">
    <source>
        <dbReference type="ARBA" id="ARBA00004370"/>
    </source>
</evidence>
<accession>A0A1Y3BPD1</accession>
<evidence type="ECO:0000256" key="3">
    <source>
        <dbReference type="ARBA" id="ARBA00022989"/>
    </source>
</evidence>
<feature type="domain" description="Armadillo-like helical" evidence="5">
    <location>
        <begin position="2"/>
        <end position="47"/>
    </location>
</feature>
<dbReference type="OrthoDB" id="2012278at2759"/>
<dbReference type="Pfam" id="PF08427">
    <property type="entry name" value="ARMH3_C"/>
    <property type="match status" value="1"/>
</dbReference>
<dbReference type="AlphaFoldDB" id="A0A1Y3BPD1"/>
<evidence type="ECO:0000313" key="6">
    <source>
        <dbReference type="EMBL" id="OTF81446.1"/>
    </source>
</evidence>
<protein>
    <recommendedName>
        <fullName evidence="5">Armadillo-like helical domain-containing protein</fullName>
    </recommendedName>
</protein>
<dbReference type="PANTHER" id="PTHR13608">
    <property type="entry name" value="ARMADILLO-LIKE HELICAL DOMAIN-CONTAINING PROTEIN 3"/>
    <property type="match status" value="1"/>
</dbReference>
<dbReference type="InterPro" id="IPR039868">
    <property type="entry name" value="ARMD3-like"/>
</dbReference>
<dbReference type="PANTHER" id="PTHR13608:SF3">
    <property type="entry name" value="ARMADILLO-LIKE HELICAL DOMAIN-CONTAINING PROTEIN 3"/>
    <property type="match status" value="1"/>
</dbReference>
<dbReference type="InterPro" id="IPR013636">
    <property type="entry name" value="ARMH3_C"/>
</dbReference>
<comment type="caution">
    <text evidence="6">The sequence shown here is derived from an EMBL/GenBank/DDBJ whole genome shotgun (WGS) entry which is preliminary data.</text>
</comment>
<comment type="subcellular location">
    <subcellularLocation>
        <location evidence="1">Membrane</location>
    </subcellularLocation>
</comment>
<dbReference type="Proteomes" id="UP000194236">
    <property type="component" value="Unassembled WGS sequence"/>
</dbReference>
<sequence length="66" mass="8062">MQQIITIFNIFILYGDNFLHNDHCYDELYYEIIRMHIVFDNLNSFATVMNKLFCTPMNHFFVLYDT</sequence>
<keyword evidence="7" id="KW-1185">Reference proteome</keyword>
<evidence type="ECO:0000256" key="4">
    <source>
        <dbReference type="ARBA" id="ARBA00023136"/>
    </source>
</evidence>
<evidence type="ECO:0000313" key="7">
    <source>
        <dbReference type="Proteomes" id="UP000194236"/>
    </source>
</evidence>
<evidence type="ECO:0000256" key="2">
    <source>
        <dbReference type="ARBA" id="ARBA00022692"/>
    </source>
</evidence>
<keyword evidence="3" id="KW-1133">Transmembrane helix</keyword>
<organism evidence="6 7">
    <name type="scientific">Euroglyphus maynei</name>
    <name type="common">Mayne's house dust mite</name>
    <dbReference type="NCBI Taxonomy" id="6958"/>
    <lineage>
        <taxon>Eukaryota</taxon>
        <taxon>Metazoa</taxon>
        <taxon>Ecdysozoa</taxon>
        <taxon>Arthropoda</taxon>
        <taxon>Chelicerata</taxon>
        <taxon>Arachnida</taxon>
        <taxon>Acari</taxon>
        <taxon>Acariformes</taxon>
        <taxon>Sarcoptiformes</taxon>
        <taxon>Astigmata</taxon>
        <taxon>Psoroptidia</taxon>
        <taxon>Analgoidea</taxon>
        <taxon>Pyroglyphidae</taxon>
        <taxon>Pyroglyphinae</taxon>
        <taxon>Euroglyphus</taxon>
    </lineage>
</organism>
<proteinExistence type="predicted"/>
<keyword evidence="2" id="KW-0812">Transmembrane</keyword>
<gene>
    <name evidence="6" type="ORF">BLA29_010112</name>
</gene>
<name>A0A1Y3BPD1_EURMA</name>
<reference evidence="6 7" key="1">
    <citation type="submission" date="2017-03" db="EMBL/GenBank/DDBJ databases">
        <title>Genome Survey of Euroglyphus maynei.</title>
        <authorList>
            <person name="Arlian L.G."/>
            <person name="Morgan M.S."/>
            <person name="Rider S.D."/>
        </authorList>
    </citation>
    <scope>NUCLEOTIDE SEQUENCE [LARGE SCALE GENOMIC DNA]</scope>
    <source>
        <strain evidence="6">Arlian Lab</strain>
        <tissue evidence="6">Whole body</tissue>
    </source>
</reference>
<evidence type="ECO:0000259" key="5">
    <source>
        <dbReference type="Pfam" id="PF08427"/>
    </source>
</evidence>
<dbReference type="EMBL" id="MUJZ01013556">
    <property type="protein sequence ID" value="OTF81446.1"/>
    <property type="molecule type" value="Genomic_DNA"/>
</dbReference>
<keyword evidence="4" id="KW-0472">Membrane</keyword>